<evidence type="ECO:0000313" key="3">
    <source>
        <dbReference type="Proteomes" id="UP000315343"/>
    </source>
</evidence>
<dbReference type="Proteomes" id="UP000315343">
    <property type="component" value="Unassembled WGS sequence"/>
</dbReference>
<evidence type="ECO:0000313" key="2">
    <source>
        <dbReference type="EMBL" id="TWH76925.1"/>
    </source>
</evidence>
<keyword evidence="1" id="KW-1133">Transmembrane helix</keyword>
<protein>
    <submittedName>
        <fullName evidence="2">Uncharacterized protein</fullName>
    </submittedName>
</protein>
<keyword evidence="1" id="KW-0812">Transmembrane</keyword>
<dbReference type="RefSeq" id="WP_145086866.1">
    <property type="nucleotide sequence ID" value="NZ_JAYFNS010000028.1"/>
</dbReference>
<gene>
    <name evidence="2" type="ORF">LY60_03553</name>
</gene>
<reference evidence="2 3" key="1">
    <citation type="submission" date="2019-07" db="EMBL/GenBank/DDBJ databases">
        <title>Genomic Encyclopedia of Type Strains, Phase I: the one thousand microbial genomes (KMG-I) project.</title>
        <authorList>
            <person name="Kyrpides N."/>
        </authorList>
    </citation>
    <scope>NUCLEOTIDE SEQUENCE [LARGE SCALE GENOMIC DNA]</scope>
    <source>
        <strain evidence="2 3">DSM 13558</strain>
    </source>
</reference>
<comment type="caution">
    <text evidence="2">The sequence shown here is derived from an EMBL/GenBank/DDBJ whole genome shotgun (WGS) entry which is preliminary data.</text>
</comment>
<feature type="transmembrane region" description="Helical" evidence="1">
    <location>
        <begin position="45"/>
        <end position="74"/>
    </location>
</feature>
<dbReference type="EMBL" id="VLKH01000015">
    <property type="protein sequence ID" value="TWH76925.1"/>
    <property type="molecule type" value="Genomic_DNA"/>
</dbReference>
<evidence type="ECO:0000256" key="1">
    <source>
        <dbReference type="SAM" id="Phobius"/>
    </source>
</evidence>
<organism evidence="2 3">
    <name type="scientific">Sedimentibacter saalensis</name>
    <dbReference type="NCBI Taxonomy" id="130788"/>
    <lineage>
        <taxon>Bacteria</taxon>
        <taxon>Bacillati</taxon>
        <taxon>Bacillota</taxon>
        <taxon>Tissierellia</taxon>
        <taxon>Sedimentibacter</taxon>
    </lineage>
</organism>
<accession>A0A562J260</accession>
<sequence>MLFLKSRVEEDLEKIRLANLPHENLNEKSNEQEELKLEKNDIPAIILAVLSLILPYFAAFVAIMACVVFLLGYFY</sequence>
<keyword evidence="1" id="KW-0472">Membrane</keyword>
<keyword evidence="3" id="KW-1185">Reference proteome</keyword>
<dbReference type="AlphaFoldDB" id="A0A562J260"/>
<proteinExistence type="predicted"/>
<name>A0A562J260_9FIRM</name>